<keyword evidence="4" id="KW-0804">Transcription</keyword>
<dbReference type="GO" id="GO:0006352">
    <property type="term" value="P:DNA-templated transcription initiation"/>
    <property type="evidence" value="ECO:0007669"/>
    <property type="project" value="InterPro"/>
</dbReference>
<evidence type="ECO:0000256" key="3">
    <source>
        <dbReference type="ARBA" id="ARBA00023125"/>
    </source>
</evidence>
<evidence type="ECO:0000256" key="1">
    <source>
        <dbReference type="ARBA" id="ARBA00023015"/>
    </source>
</evidence>
<dbReference type="NCBIfam" id="TIGR02937">
    <property type="entry name" value="sigma70-ECF"/>
    <property type="match status" value="1"/>
</dbReference>
<evidence type="ECO:0000256" key="4">
    <source>
        <dbReference type="ARBA" id="ARBA00023163"/>
    </source>
</evidence>
<keyword evidence="2" id="KW-0731">Sigma factor</keyword>
<dbReference type="Proteomes" id="UP001212401">
    <property type="component" value="Unassembled WGS sequence"/>
</dbReference>
<proteinExistence type="predicted"/>
<protein>
    <submittedName>
        <fullName evidence="6">Sigma-70 family RNA polymerase sigma factor</fullName>
    </submittedName>
</protein>
<evidence type="ECO:0000313" key="7">
    <source>
        <dbReference type="Proteomes" id="UP001212401"/>
    </source>
</evidence>
<sequence>MFHKKLDYVFVSKSKNGIVVRVKATGETTTVTKAVGNIILDMSNDQYNSDHRFERHQDHFFASDPKNPNVDPLNEIEDRSSIEVTSTYGNEYLIDSIIAVEDAMERQRLVDQLPHALATLTDRQRYVVTRYYCDRIKKKEIAKEMGISAVMVGRHEKAAIAKLRSFYKVAKK</sequence>
<dbReference type="PANTHER" id="PTHR30385">
    <property type="entry name" value="SIGMA FACTOR F FLAGELLAR"/>
    <property type="match status" value="1"/>
</dbReference>
<dbReference type="SUPFAM" id="SSF88659">
    <property type="entry name" value="Sigma3 and sigma4 domains of RNA polymerase sigma factors"/>
    <property type="match status" value="1"/>
</dbReference>
<dbReference type="EMBL" id="JAKHPH010000025">
    <property type="protein sequence ID" value="MCZ3668184.1"/>
    <property type="molecule type" value="Genomic_DNA"/>
</dbReference>
<dbReference type="Gene3D" id="1.20.140.160">
    <property type="match status" value="1"/>
</dbReference>
<dbReference type="Pfam" id="PF04545">
    <property type="entry name" value="Sigma70_r4"/>
    <property type="match status" value="1"/>
</dbReference>
<evidence type="ECO:0000256" key="2">
    <source>
        <dbReference type="ARBA" id="ARBA00023082"/>
    </source>
</evidence>
<evidence type="ECO:0000259" key="5">
    <source>
        <dbReference type="Pfam" id="PF04545"/>
    </source>
</evidence>
<organism evidence="6 7">
    <name type="scientific">Limosilactobacillus vaginalis</name>
    <dbReference type="NCBI Taxonomy" id="1633"/>
    <lineage>
        <taxon>Bacteria</taxon>
        <taxon>Bacillati</taxon>
        <taxon>Bacillota</taxon>
        <taxon>Bacilli</taxon>
        <taxon>Lactobacillales</taxon>
        <taxon>Lactobacillaceae</taxon>
        <taxon>Limosilactobacillus</taxon>
    </lineage>
</organism>
<name>A0AAW5WUD3_9LACO</name>
<dbReference type="InterPro" id="IPR007630">
    <property type="entry name" value="RNA_pol_sigma70_r4"/>
</dbReference>
<reference evidence="6" key="1">
    <citation type="submission" date="2022-01" db="EMBL/GenBank/DDBJ databases">
        <title>VMRC isolate genome collection.</title>
        <authorList>
            <person name="France M."/>
            <person name="Rutt L."/>
            <person name="Humphrys M."/>
            <person name="Ravel J."/>
        </authorList>
    </citation>
    <scope>NUCLEOTIDE SEQUENCE</scope>
    <source>
        <strain evidence="6">C0048A1</strain>
    </source>
</reference>
<feature type="domain" description="RNA polymerase sigma-70 region 4" evidence="5">
    <location>
        <begin position="116"/>
        <end position="164"/>
    </location>
</feature>
<evidence type="ECO:0000313" key="6">
    <source>
        <dbReference type="EMBL" id="MCZ3668184.1"/>
    </source>
</evidence>
<dbReference type="GO" id="GO:0003677">
    <property type="term" value="F:DNA binding"/>
    <property type="evidence" value="ECO:0007669"/>
    <property type="project" value="UniProtKB-KW"/>
</dbReference>
<dbReference type="InterPro" id="IPR013324">
    <property type="entry name" value="RNA_pol_sigma_r3/r4-like"/>
</dbReference>
<dbReference type="GO" id="GO:0016987">
    <property type="term" value="F:sigma factor activity"/>
    <property type="evidence" value="ECO:0007669"/>
    <property type="project" value="UniProtKB-KW"/>
</dbReference>
<dbReference type="RefSeq" id="WP_269296169.1">
    <property type="nucleotide sequence ID" value="NZ_JAKHPH010000025.1"/>
</dbReference>
<accession>A0AAW5WUD3</accession>
<keyword evidence="1" id="KW-0805">Transcription regulation</keyword>
<comment type="caution">
    <text evidence="6">The sequence shown here is derived from an EMBL/GenBank/DDBJ whole genome shotgun (WGS) entry which is preliminary data.</text>
</comment>
<dbReference type="InterPro" id="IPR014284">
    <property type="entry name" value="RNA_pol_sigma-70_dom"/>
</dbReference>
<dbReference type="AlphaFoldDB" id="A0AAW5WUD3"/>
<gene>
    <name evidence="6" type="ORF">L2724_07855</name>
</gene>
<keyword evidence="3" id="KW-0238">DNA-binding</keyword>